<name>A0AC34GX38_9BILA</name>
<organism evidence="1 2">
    <name type="scientific">Panagrolaimus sp. ES5</name>
    <dbReference type="NCBI Taxonomy" id="591445"/>
    <lineage>
        <taxon>Eukaryota</taxon>
        <taxon>Metazoa</taxon>
        <taxon>Ecdysozoa</taxon>
        <taxon>Nematoda</taxon>
        <taxon>Chromadorea</taxon>
        <taxon>Rhabditida</taxon>
        <taxon>Tylenchina</taxon>
        <taxon>Panagrolaimomorpha</taxon>
        <taxon>Panagrolaimoidea</taxon>
        <taxon>Panagrolaimidae</taxon>
        <taxon>Panagrolaimus</taxon>
    </lineage>
</organism>
<dbReference type="WBParaSite" id="ES5_v2.g9548.t1">
    <property type="protein sequence ID" value="ES5_v2.g9548.t1"/>
    <property type="gene ID" value="ES5_v2.g9548"/>
</dbReference>
<accession>A0AC34GX38</accession>
<sequence length="67" mass="7307">MLKKAKKSRRSASGAASQQVRAVQSEGSPSSYGHQSPHLGIDMSHGRSTPEELHHAMDDDEEMDAFL</sequence>
<dbReference type="Proteomes" id="UP000887579">
    <property type="component" value="Unplaced"/>
</dbReference>
<proteinExistence type="predicted"/>
<protein>
    <submittedName>
        <fullName evidence="2">Uncharacterized protein</fullName>
    </submittedName>
</protein>
<evidence type="ECO:0000313" key="2">
    <source>
        <dbReference type="WBParaSite" id="ES5_v2.g9548.t1"/>
    </source>
</evidence>
<evidence type="ECO:0000313" key="1">
    <source>
        <dbReference type="Proteomes" id="UP000887579"/>
    </source>
</evidence>
<reference evidence="2" key="1">
    <citation type="submission" date="2022-11" db="UniProtKB">
        <authorList>
            <consortium name="WormBaseParasite"/>
        </authorList>
    </citation>
    <scope>IDENTIFICATION</scope>
</reference>